<keyword evidence="2" id="KW-0732">Signal</keyword>
<feature type="signal peptide" evidence="2">
    <location>
        <begin position="1"/>
        <end position="28"/>
    </location>
</feature>
<gene>
    <name evidence="3" type="ORF">UDIV_4490</name>
</gene>
<dbReference type="OrthoDB" id="9909822at2"/>
<accession>A0A084EYB1</accession>
<feature type="chain" id="PRO_5001774779" description="Lipoprotein" evidence="2">
    <location>
        <begin position="29"/>
        <end position="596"/>
    </location>
</feature>
<evidence type="ECO:0000256" key="1">
    <source>
        <dbReference type="SAM" id="MobiDB-lite"/>
    </source>
</evidence>
<dbReference type="AlphaFoldDB" id="A0A084EYB1"/>
<feature type="region of interest" description="Disordered" evidence="1">
    <location>
        <begin position="37"/>
        <end position="67"/>
    </location>
</feature>
<dbReference type="InterPro" id="IPR054816">
    <property type="entry name" value="Lipoprotein_mollicutes-type_CS"/>
</dbReference>
<reference evidence="3 4" key="1">
    <citation type="submission" date="2014-02" db="EMBL/GenBank/DDBJ databases">
        <title>Genome sequence of Ureaplasma diversum strain 246.</title>
        <authorList>
            <person name="Sirand-Pugnet P."/>
            <person name="Breton M."/>
            <person name="Dordet-Frisoni E."/>
            <person name="Baranowski E."/>
            <person name="Barre A."/>
            <person name="Couture C."/>
            <person name="Dupuy V."/>
            <person name="Gaurivaud P."/>
            <person name="Jacob D."/>
            <person name="Lemaitre C."/>
            <person name="Manso-Silvan L."/>
            <person name="Nikolski M."/>
            <person name="Nouvel L.-X."/>
            <person name="Poumarat F."/>
            <person name="Tardy F."/>
            <person name="Thebault P."/>
            <person name="Theil S."/>
            <person name="Citti C."/>
            <person name="Thiaucourt F."/>
            <person name="Blanchard A."/>
        </authorList>
    </citation>
    <scope>NUCLEOTIDE SEQUENCE [LARGE SCALE GENOMIC DNA]</scope>
    <source>
        <strain evidence="3 4">NCTC 246</strain>
    </source>
</reference>
<dbReference type="Proteomes" id="UP000028537">
    <property type="component" value="Unassembled WGS sequence"/>
</dbReference>
<evidence type="ECO:0000313" key="3">
    <source>
        <dbReference type="EMBL" id="KEZ22953.1"/>
    </source>
</evidence>
<proteinExistence type="predicted"/>
<comment type="caution">
    <text evidence="3">The sequence shown here is derived from an EMBL/GenBank/DDBJ whole genome shotgun (WGS) entry which is preliminary data.</text>
</comment>
<evidence type="ECO:0000313" key="4">
    <source>
        <dbReference type="Proteomes" id="UP000028537"/>
    </source>
</evidence>
<feature type="compositionally biased region" description="Low complexity" evidence="1">
    <location>
        <begin position="40"/>
        <end position="67"/>
    </location>
</feature>
<sequence>MKKSIKKYLIASSAILVASSLVATVAVACTPTKRTPLVEGSEQANQSGSQNNNNNNNNGSTSNSKSSLFDFDLTKTRPSFAEKQKIYLSDKNKEIINQEIEIFKKKLAQEVDFDTKPAKLVWDPSNLPDQFKQDPRFMIDNKFLKEVKHTDIRLSTFLPFVNQGIMPLVSKIEPNEQKNLVTLLVNEKQKEDQPIYVSFNPFIIGNYLNSPLFLYDVQHGIVRDLYWFKKDQNSKQWKQATLEGFIPNKSIRLPSSELLKAPDFDPANEKVVNLVLELKNENNEKITLNLEAKPRSFIQRDNLRRYVYENPEVNFSELKGNKFTFVSLKANGNDKDLLPDQIKQNPIFVRYQKDEKVAPVLGVRLNTIIEDRHALSYIGQYITVDRVIFAQIQNRLTNNKTPFFFNKNLKEVSRSDIDNILIPYFFTNDPSLNLTLRYEVSDVDLKSQELAITAVFKDKTTNQEYRTGKIFFGFDKFENLEQEKIILNTESSLYTEPGYDENTEAGKKKIKEYLDKNKLTYENINSYEQISDIWTVIHSEFDFEKFEHPKIGLIKNDDKSITLTVSMKQRYVNGEVKTSDDFEVVKQFTINYFKNN</sequence>
<dbReference type="PROSITE" id="PS51257">
    <property type="entry name" value="PROKAR_LIPOPROTEIN"/>
    <property type="match status" value="1"/>
</dbReference>
<dbReference type="RefSeq" id="WP_038102914.1">
    <property type="nucleotide sequence ID" value="NZ_JFDP01000055.1"/>
</dbReference>
<protein>
    <recommendedName>
        <fullName evidence="5">Lipoprotein</fullName>
    </recommendedName>
</protein>
<organism evidence="3 4">
    <name type="scientific">Ureaplasma diversum NCTC 246</name>
    <dbReference type="NCBI Taxonomy" id="1188241"/>
    <lineage>
        <taxon>Bacteria</taxon>
        <taxon>Bacillati</taxon>
        <taxon>Mycoplasmatota</taxon>
        <taxon>Mycoplasmoidales</taxon>
        <taxon>Mycoplasmoidaceae</taxon>
        <taxon>Ureaplasma</taxon>
    </lineage>
</organism>
<evidence type="ECO:0000256" key="2">
    <source>
        <dbReference type="SAM" id="SignalP"/>
    </source>
</evidence>
<keyword evidence="4" id="KW-1185">Reference proteome</keyword>
<dbReference type="EMBL" id="JFDP01000055">
    <property type="protein sequence ID" value="KEZ22953.1"/>
    <property type="molecule type" value="Genomic_DNA"/>
</dbReference>
<dbReference type="NCBIfam" id="NF045726">
    <property type="entry name" value="XXplasma_LP"/>
    <property type="match status" value="1"/>
</dbReference>
<name>A0A084EYB1_9BACT</name>
<evidence type="ECO:0008006" key="5">
    <source>
        <dbReference type="Google" id="ProtNLM"/>
    </source>
</evidence>